<evidence type="ECO:0000313" key="2">
    <source>
        <dbReference type="EMBL" id="KAI0495153.1"/>
    </source>
</evidence>
<evidence type="ECO:0000256" key="1">
    <source>
        <dbReference type="SAM" id="Phobius"/>
    </source>
</evidence>
<dbReference type="AlphaFoldDB" id="A0A8T3AG64"/>
<dbReference type="EMBL" id="JAGYWB010000017">
    <property type="protein sequence ID" value="KAI0495153.1"/>
    <property type="molecule type" value="Genomic_DNA"/>
</dbReference>
<reference evidence="2" key="1">
    <citation type="journal article" date="2022" name="Front. Genet.">
        <title>Chromosome-Scale Assembly of the Dendrobium nobile Genome Provides Insights Into the Molecular Mechanism of the Biosynthesis of the Medicinal Active Ingredient of Dendrobium.</title>
        <authorList>
            <person name="Xu Q."/>
            <person name="Niu S.-C."/>
            <person name="Li K.-L."/>
            <person name="Zheng P.-J."/>
            <person name="Zhang X.-J."/>
            <person name="Jia Y."/>
            <person name="Liu Y."/>
            <person name="Niu Y.-X."/>
            <person name="Yu L.-H."/>
            <person name="Chen D.-F."/>
            <person name="Zhang G.-Q."/>
        </authorList>
    </citation>
    <scope>NUCLEOTIDE SEQUENCE</scope>
    <source>
        <tissue evidence="2">Leaf</tissue>
    </source>
</reference>
<dbReference type="SMR" id="A0A8T3AG64"/>
<protein>
    <submittedName>
        <fullName evidence="2">Uncharacterized protein</fullName>
    </submittedName>
</protein>
<evidence type="ECO:0000313" key="3">
    <source>
        <dbReference type="Proteomes" id="UP000829196"/>
    </source>
</evidence>
<gene>
    <name evidence="2" type="ORF">KFK09_025302</name>
</gene>
<dbReference type="Proteomes" id="UP000829196">
    <property type="component" value="Unassembled WGS sequence"/>
</dbReference>
<proteinExistence type="predicted"/>
<comment type="caution">
    <text evidence="2">The sequence shown here is derived from an EMBL/GenBank/DDBJ whole genome shotgun (WGS) entry which is preliminary data.</text>
</comment>
<keyword evidence="1" id="KW-0472">Membrane</keyword>
<organism evidence="2 3">
    <name type="scientific">Dendrobium nobile</name>
    <name type="common">Orchid</name>
    <dbReference type="NCBI Taxonomy" id="94219"/>
    <lineage>
        <taxon>Eukaryota</taxon>
        <taxon>Viridiplantae</taxon>
        <taxon>Streptophyta</taxon>
        <taxon>Embryophyta</taxon>
        <taxon>Tracheophyta</taxon>
        <taxon>Spermatophyta</taxon>
        <taxon>Magnoliopsida</taxon>
        <taxon>Liliopsida</taxon>
        <taxon>Asparagales</taxon>
        <taxon>Orchidaceae</taxon>
        <taxon>Epidendroideae</taxon>
        <taxon>Malaxideae</taxon>
        <taxon>Dendrobiinae</taxon>
        <taxon>Dendrobium</taxon>
    </lineage>
</organism>
<name>A0A8T3AG64_DENNO</name>
<feature type="transmembrane region" description="Helical" evidence="1">
    <location>
        <begin position="76"/>
        <end position="96"/>
    </location>
</feature>
<keyword evidence="1" id="KW-1133">Transmembrane helix</keyword>
<keyword evidence="1" id="KW-0812">Transmembrane</keyword>
<accession>A0A8T3AG64</accession>
<sequence length="166" mass="17881">MPSTISFAAIVDAAIKKYRISDDATEELGEVSDLQLEAAAGDAGELDAEEGNAGDSINSLQVCIERDANEECRKGYLAQLFLAVGAGAITLGVQDLMTAPKTRKVELIVFYVTQVTMIFLGILLSIIFSKSSRATGEELRKVKKLGKLIMLLTIIPIIVTIIIVHL</sequence>
<feature type="transmembrane region" description="Helical" evidence="1">
    <location>
        <begin position="108"/>
        <end position="128"/>
    </location>
</feature>
<keyword evidence="3" id="KW-1185">Reference proteome</keyword>
<feature type="transmembrane region" description="Helical" evidence="1">
    <location>
        <begin position="148"/>
        <end position="165"/>
    </location>
</feature>